<sequence>MVVALSGIHALPARQIRAMLLEQVNLPGRRLEPEGLNRPLDDYTTDAISDYLAYRHRRWPNSTNPHLLISRNTATTTTAVGTFWMDRLVKDLPVGVDRLRQDRILEEALANGADPLHLAHVFSLSAKASLRYTSAVTESEAEQAPITP</sequence>
<dbReference type="EMBL" id="JBBKAI010000002">
    <property type="protein sequence ID" value="MEJ8660788.1"/>
    <property type="molecule type" value="Genomic_DNA"/>
</dbReference>
<protein>
    <submittedName>
        <fullName evidence="1">Uncharacterized protein</fullName>
    </submittedName>
</protein>
<proteinExistence type="predicted"/>
<evidence type="ECO:0000313" key="2">
    <source>
        <dbReference type="Proteomes" id="UP001375539"/>
    </source>
</evidence>
<gene>
    <name evidence="1" type="ORF">WKI58_30450</name>
</gene>
<comment type="caution">
    <text evidence="1">The sequence shown here is derived from an EMBL/GenBank/DDBJ whole genome shotgun (WGS) entry which is preliminary data.</text>
</comment>
<reference evidence="1" key="1">
    <citation type="submission" date="2024-03" db="EMBL/GenBank/DDBJ databases">
        <title>Novel Streptomyces species of biotechnological and ecological value are a feature of Machair soil.</title>
        <authorList>
            <person name="Prole J.R."/>
            <person name="Goodfellow M."/>
            <person name="Allenby N."/>
            <person name="Ward A.C."/>
        </authorList>
    </citation>
    <scope>NUCLEOTIDE SEQUENCE</scope>
    <source>
        <strain evidence="1">MS1.AVA.4</strain>
    </source>
</reference>
<dbReference type="Proteomes" id="UP001375539">
    <property type="component" value="Unassembled WGS sequence"/>
</dbReference>
<evidence type="ECO:0000313" key="1">
    <source>
        <dbReference type="EMBL" id="MEJ8660788.1"/>
    </source>
</evidence>
<accession>A0ACC6QQT7</accession>
<keyword evidence="2" id="KW-1185">Reference proteome</keyword>
<name>A0ACC6QQT7_9ACTN</name>
<organism evidence="1 2">
    <name type="scientific">Streptomyces pratisoli</name>
    <dbReference type="NCBI Taxonomy" id="3139917"/>
    <lineage>
        <taxon>Bacteria</taxon>
        <taxon>Bacillati</taxon>
        <taxon>Actinomycetota</taxon>
        <taxon>Actinomycetes</taxon>
        <taxon>Kitasatosporales</taxon>
        <taxon>Streptomycetaceae</taxon>
        <taxon>Streptomyces</taxon>
    </lineage>
</organism>